<evidence type="ECO:0000313" key="2">
    <source>
        <dbReference type="EMBL" id="QYM80489.1"/>
    </source>
</evidence>
<proteinExistence type="predicted"/>
<dbReference type="Gene3D" id="3.90.550.10">
    <property type="entry name" value="Spore Coat Polysaccharide Biosynthesis Protein SpsA, Chain A"/>
    <property type="match status" value="1"/>
</dbReference>
<dbReference type="EMBL" id="CP080507">
    <property type="protein sequence ID" value="QYM80489.1"/>
    <property type="molecule type" value="Genomic_DNA"/>
</dbReference>
<dbReference type="RefSeq" id="WP_220165746.1">
    <property type="nucleotide sequence ID" value="NZ_CP080507.1"/>
</dbReference>
<accession>A0A8F9TWF5</accession>
<feature type="domain" description="Glycosyltransferase 2-like" evidence="1">
    <location>
        <begin position="16"/>
        <end position="131"/>
    </location>
</feature>
<name>A0A8F9TWF5_9BACT</name>
<dbReference type="CDD" id="cd00761">
    <property type="entry name" value="Glyco_tranf_GTA_type"/>
    <property type="match status" value="1"/>
</dbReference>
<gene>
    <name evidence="2" type="ORF">K0B96_07745</name>
</gene>
<evidence type="ECO:0000259" key="1">
    <source>
        <dbReference type="Pfam" id="PF00535"/>
    </source>
</evidence>
<sequence>MATSARPLPLMLPSLTVIIPVYNRTAVLVHPLRSLREAAAATPDLQWEIVVVDDGSTEDVASVLASFSDLPIRLHRQENKGLLAARLTGLSLAQHEAVLFLDGDDLVAPGKFTAQLPALTGADVTYGDVGRVELEDHGQLVGALRLDQPLAPCDEPAEFYLGIQPAPHNPIFRRTYLISAIAPPLFPAHRIYDPIAETWFYYHLSIMPARIKYVPGAWTIVGDHPGERISRAWERQAFAALHLMRSFMAACPVSTATVAARQRVGHCAFATWRALPYNFTGFPADDFIAIWRTAPRAPLAELGGRWFQRLARVVGPVPAARIFRRLQRGPYSRIRTLSSAQLAALVHE</sequence>
<protein>
    <submittedName>
        <fullName evidence="2">Glycosyltransferase family 2 protein</fullName>
    </submittedName>
</protein>
<dbReference type="Proteomes" id="UP000825051">
    <property type="component" value="Chromosome"/>
</dbReference>
<organism evidence="2 3">
    <name type="scientific">Horticoccus luteus</name>
    <dbReference type="NCBI Taxonomy" id="2862869"/>
    <lineage>
        <taxon>Bacteria</taxon>
        <taxon>Pseudomonadati</taxon>
        <taxon>Verrucomicrobiota</taxon>
        <taxon>Opitutia</taxon>
        <taxon>Opitutales</taxon>
        <taxon>Opitutaceae</taxon>
        <taxon>Horticoccus</taxon>
    </lineage>
</organism>
<dbReference type="KEGG" id="ole:K0B96_07745"/>
<dbReference type="GO" id="GO:0016758">
    <property type="term" value="F:hexosyltransferase activity"/>
    <property type="evidence" value="ECO:0007669"/>
    <property type="project" value="UniProtKB-ARBA"/>
</dbReference>
<dbReference type="InterPro" id="IPR029044">
    <property type="entry name" value="Nucleotide-diphossugar_trans"/>
</dbReference>
<evidence type="ECO:0000313" key="3">
    <source>
        <dbReference type="Proteomes" id="UP000825051"/>
    </source>
</evidence>
<dbReference type="InterPro" id="IPR001173">
    <property type="entry name" value="Glyco_trans_2-like"/>
</dbReference>
<dbReference type="PANTHER" id="PTHR22916">
    <property type="entry name" value="GLYCOSYLTRANSFERASE"/>
    <property type="match status" value="1"/>
</dbReference>
<dbReference type="Pfam" id="PF00535">
    <property type="entry name" value="Glycos_transf_2"/>
    <property type="match status" value="1"/>
</dbReference>
<keyword evidence="3" id="KW-1185">Reference proteome</keyword>
<reference evidence="2" key="1">
    <citation type="submission" date="2021-08" db="EMBL/GenBank/DDBJ databases">
        <title>Genome of a novel bacterium of the phylum Verrucomicrobia, Oleiharenicola sp. KSB-15.</title>
        <authorList>
            <person name="Chung J.-H."/>
            <person name="Ahn J.-H."/>
            <person name="Yoon Y."/>
            <person name="Kim D.-Y."/>
            <person name="An S.-H."/>
            <person name="Park I."/>
            <person name="Yeon J."/>
        </authorList>
    </citation>
    <scope>NUCLEOTIDE SEQUENCE</scope>
    <source>
        <strain evidence="2">KSB-15</strain>
    </source>
</reference>
<dbReference type="AlphaFoldDB" id="A0A8F9TWF5"/>
<dbReference type="PANTHER" id="PTHR22916:SF3">
    <property type="entry name" value="UDP-GLCNAC:BETAGAL BETA-1,3-N-ACETYLGLUCOSAMINYLTRANSFERASE-LIKE PROTEIN 1"/>
    <property type="match status" value="1"/>
</dbReference>
<dbReference type="SUPFAM" id="SSF53448">
    <property type="entry name" value="Nucleotide-diphospho-sugar transferases"/>
    <property type="match status" value="1"/>
</dbReference>